<dbReference type="AlphaFoldDB" id="A0A091DKZ7"/>
<keyword evidence="3" id="KW-1185">Reference proteome</keyword>
<dbReference type="EMBL" id="KN123762">
    <property type="protein sequence ID" value="KFO23496.1"/>
    <property type="molecule type" value="Genomic_DNA"/>
</dbReference>
<protein>
    <submittedName>
        <fullName evidence="2">Uncharacterized protein</fullName>
    </submittedName>
</protein>
<evidence type="ECO:0000313" key="3">
    <source>
        <dbReference type="Proteomes" id="UP000028990"/>
    </source>
</evidence>
<evidence type="ECO:0000313" key="2">
    <source>
        <dbReference type="EMBL" id="KFO23496.1"/>
    </source>
</evidence>
<dbReference type="Proteomes" id="UP000028990">
    <property type="component" value="Unassembled WGS sequence"/>
</dbReference>
<name>A0A091DKZ7_FUKDA</name>
<evidence type="ECO:0000256" key="1">
    <source>
        <dbReference type="SAM" id="MobiDB-lite"/>
    </source>
</evidence>
<reference evidence="2 3" key="1">
    <citation type="submission" date="2013-11" db="EMBL/GenBank/DDBJ databases">
        <title>The Damaraland mole rat (Fukomys damarensis) genome and evolution of African mole rats.</title>
        <authorList>
            <person name="Gladyshev V.N."/>
            <person name="Fang X."/>
        </authorList>
    </citation>
    <scope>NUCLEOTIDE SEQUENCE [LARGE SCALE GENOMIC DNA]</scope>
    <source>
        <tissue evidence="2">Liver</tissue>
    </source>
</reference>
<organism evidence="2 3">
    <name type="scientific">Fukomys damarensis</name>
    <name type="common">Damaraland mole rat</name>
    <name type="synonym">Cryptomys damarensis</name>
    <dbReference type="NCBI Taxonomy" id="885580"/>
    <lineage>
        <taxon>Eukaryota</taxon>
        <taxon>Metazoa</taxon>
        <taxon>Chordata</taxon>
        <taxon>Craniata</taxon>
        <taxon>Vertebrata</taxon>
        <taxon>Euteleostomi</taxon>
        <taxon>Mammalia</taxon>
        <taxon>Eutheria</taxon>
        <taxon>Euarchontoglires</taxon>
        <taxon>Glires</taxon>
        <taxon>Rodentia</taxon>
        <taxon>Hystricomorpha</taxon>
        <taxon>Bathyergidae</taxon>
        <taxon>Fukomys</taxon>
    </lineage>
</organism>
<feature type="region of interest" description="Disordered" evidence="1">
    <location>
        <begin position="89"/>
        <end position="122"/>
    </location>
</feature>
<gene>
    <name evidence="2" type="ORF">H920_15068</name>
</gene>
<proteinExistence type="predicted"/>
<sequence>MKETEDNSILVPTVDVKPDKHQITRAVKNIRDMDVAKAQSEGAGKAQNLPSSRTRLLIVHLLLTTLSKTTPSTDESLQQEWSLFTNSGTCRAEKHKTRKSALPDPESSEDPGQGKLVRRGRLMQRGIRTLALHLESK</sequence>
<accession>A0A091DKZ7</accession>